<reference evidence="3" key="1">
    <citation type="submission" date="2023-03" db="EMBL/GenBank/DDBJ databases">
        <authorList>
            <person name="Steffen K."/>
            <person name="Cardenas P."/>
        </authorList>
    </citation>
    <scope>NUCLEOTIDE SEQUENCE</scope>
</reference>
<organism evidence="3 4">
    <name type="scientific">Geodia barretti</name>
    <name type="common">Barrett's horny sponge</name>
    <dbReference type="NCBI Taxonomy" id="519541"/>
    <lineage>
        <taxon>Eukaryota</taxon>
        <taxon>Metazoa</taxon>
        <taxon>Porifera</taxon>
        <taxon>Demospongiae</taxon>
        <taxon>Heteroscleromorpha</taxon>
        <taxon>Tetractinellida</taxon>
        <taxon>Astrophorina</taxon>
        <taxon>Geodiidae</taxon>
        <taxon>Geodia</taxon>
    </lineage>
</organism>
<feature type="region of interest" description="Disordered" evidence="1">
    <location>
        <begin position="148"/>
        <end position="168"/>
    </location>
</feature>
<evidence type="ECO:0000256" key="1">
    <source>
        <dbReference type="SAM" id="MobiDB-lite"/>
    </source>
</evidence>
<protein>
    <submittedName>
        <fullName evidence="3">Uncharacterized protein</fullName>
    </submittedName>
</protein>
<keyword evidence="4" id="KW-1185">Reference proteome</keyword>
<name>A0AA35WDH5_GEOBA</name>
<accession>A0AA35WDH5</accession>
<gene>
    <name evidence="3" type="ORF">GBAR_LOCUS6948</name>
</gene>
<proteinExistence type="predicted"/>
<comment type="caution">
    <text evidence="3">The sequence shown here is derived from an EMBL/GenBank/DDBJ whole genome shotgun (WGS) entry which is preliminary data.</text>
</comment>
<dbReference type="EMBL" id="CASHTH010001043">
    <property type="protein sequence ID" value="CAI8010555.1"/>
    <property type="molecule type" value="Genomic_DNA"/>
</dbReference>
<keyword evidence="2" id="KW-0732">Signal</keyword>
<evidence type="ECO:0000313" key="4">
    <source>
        <dbReference type="Proteomes" id="UP001174909"/>
    </source>
</evidence>
<evidence type="ECO:0000256" key="2">
    <source>
        <dbReference type="SAM" id="SignalP"/>
    </source>
</evidence>
<sequence>MSHFLRCLNVLACPSLATPFPDLYNTFISPKCRSFFLSTVTRSWTEKEGCRPCLVSMEQGCQEVPNLSPYNSTGLCQSQLLQSSRELTASLLTRPFDCLSRTSNQTRRRKRLLSCFQSTDECLTCRSIQTDAMLPLCTCVRREATRPFPASMASPPTRPANHSANRSSLTKSLIQSSYKTQTNQPYIIVVTHVINYPT</sequence>
<evidence type="ECO:0000313" key="3">
    <source>
        <dbReference type="EMBL" id="CAI8010555.1"/>
    </source>
</evidence>
<dbReference type="Proteomes" id="UP001174909">
    <property type="component" value="Unassembled WGS sequence"/>
</dbReference>
<feature type="signal peptide" evidence="2">
    <location>
        <begin position="1"/>
        <end position="17"/>
    </location>
</feature>
<dbReference type="AlphaFoldDB" id="A0AA35WDH5"/>
<feature type="chain" id="PRO_5041417340" evidence="2">
    <location>
        <begin position="18"/>
        <end position="198"/>
    </location>
</feature>